<dbReference type="Proteomes" id="UP001597118">
    <property type="component" value="Unassembled WGS sequence"/>
</dbReference>
<evidence type="ECO:0000313" key="7">
    <source>
        <dbReference type="Proteomes" id="UP001597118"/>
    </source>
</evidence>
<protein>
    <recommendedName>
        <fullName evidence="4">Alanine racemase</fullName>
        <ecNumber evidence="4">5.1.1.1</ecNumber>
    </recommendedName>
</protein>
<feature type="domain" description="Alanine racemase C-terminal" evidence="5">
    <location>
        <begin position="692"/>
        <end position="816"/>
    </location>
</feature>
<feature type="binding site" evidence="4">
    <location>
        <position position="585"/>
    </location>
    <ligand>
        <name>substrate</name>
    </ligand>
</feature>
<dbReference type="EMBL" id="JBHUDG010000046">
    <property type="protein sequence ID" value="MFD1631385.1"/>
    <property type="molecule type" value="Genomic_DNA"/>
</dbReference>
<feature type="active site" description="Proton acceptor; specific for D-alanine" evidence="4">
    <location>
        <position position="487"/>
    </location>
</feature>
<dbReference type="SUPFAM" id="SSF53623">
    <property type="entry name" value="MurD-like peptide ligases, catalytic domain"/>
    <property type="match status" value="1"/>
</dbReference>
<evidence type="ECO:0000256" key="3">
    <source>
        <dbReference type="ARBA" id="ARBA00023235"/>
    </source>
</evidence>
<dbReference type="Gene3D" id="3.40.1190.10">
    <property type="entry name" value="Mur-like, catalytic domain"/>
    <property type="match status" value="1"/>
</dbReference>
<dbReference type="InterPro" id="IPR036565">
    <property type="entry name" value="Mur-like_cat_sf"/>
</dbReference>
<keyword evidence="2 4" id="KW-0663">Pyridoxal phosphate</keyword>
<evidence type="ECO:0000313" key="6">
    <source>
        <dbReference type="EMBL" id="MFD1631385.1"/>
    </source>
</evidence>
<organism evidence="6 7">
    <name type="scientific">Pseudopedobacter beijingensis</name>
    <dbReference type="NCBI Taxonomy" id="1207056"/>
    <lineage>
        <taxon>Bacteria</taxon>
        <taxon>Pseudomonadati</taxon>
        <taxon>Bacteroidota</taxon>
        <taxon>Sphingobacteriia</taxon>
        <taxon>Sphingobacteriales</taxon>
        <taxon>Sphingobacteriaceae</taxon>
        <taxon>Pseudopedobacter</taxon>
    </lineage>
</organism>
<dbReference type="InterPro" id="IPR013221">
    <property type="entry name" value="Mur_ligase_cen"/>
</dbReference>
<dbReference type="PANTHER" id="PTHR30511:SF0">
    <property type="entry name" value="ALANINE RACEMASE, CATABOLIC-RELATED"/>
    <property type="match status" value="1"/>
</dbReference>
<keyword evidence="6" id="KW-0436">Ligase</keyword>
<dbReference type="SUPFAM" id="SSF50621">
    <property type="entry name" value="Alanine racemase C-terminal domain-like"/>
    <property type="match status" value="1"/>
</dbReference>
<comment type="cofactor">
    <cofactor evidence="1 4">
        <name>pyridoxal 5'-phosphate</name>
        <dbReference type="ChEBI" id="CHEBI:597326"/>
    </cofactor>
</comment>
<dbReference type="Pfam" id="PF00842">
    <property type="entry name" value="Ala_racemase_C"/>
    <property type="match status" value="1"/>
</dbReference>
<dbReference type="RefSeq" id="WP_379663753.1">
    <property type="nucleotide sequence ID" value="NZ_JBHUDG010000046.1"/>
</dbReference>
<proteinExistence type="inferred from homology"/>
<dbReference type="InterPro" id="IPR036615">
    <property type="entry name" value="Mur_ligase_C_dom_sf"/>
</dbReference>
<dbReference type="Pfam" id="PF02875">
    <property type="entry name" value="Mur_ligase_C"/>
    <property type="match status" value="1"/>
</dbReference>
<dbReference type="Pfam" id="PF08245">
    <property type="entry name" value="Mur_ligase_M"/>
    <property type="match status" value="1"/>
</dbReference>
<keyword evidence="3 4" id="KW-0413">Isomerase</keyword>
<comment type="similarity">
    <text evidence="4">Belongs to the alanine racemase family.</text>
</comment>
<dbReference type="PANTHER" id="PTHR30511">
    <property type="entry name" value="ALANINE RACEMASE"/>
    <property type="match status" value="1"/>
</dbReference>
<dbReference type="InterPro" id="IPR000821">
    <property type="entry name" value="Ala_racemase"/>
</dbReference>
<dbReference type="EC" id="5.1.1.1" evidence="4"/>
<dbReference type="SUPFAM" id="SSF51419">
    <property type="entry name" value="PLP-binding barrel"/>
    <property type="match status" value="1"/>
</dbReference>
<dbReference type="CDD" id="cd00430">
    <property type="entry name" value="PLPDE_III_AR"/>
    <property type="match status" value="1"/>
</dbReference>
<comment type="caution">
    <text evidence="6">The sequence shown here is derived from an EMBL/GenBank/DDBJ whole genome shotgun (WGS) entry which is preliminary data.</text>
</comment>
<dbReference type="InterPro" id="IPR004101">
    <property type="entry name" value="Mur_ligase_C"/>
</dbReference>
<name>A0ABW4IGU1_9SPHI</name>
<feature type="binding site" evidence="4">
    <location>
        <position position="762"/>
    </location>
    <ligand>
        <name>substrate</name>
    </ligand>
</feature>
<accession>A0ABW4IGU1</accession>
<dbReference type="HAMAP" id="MF_01201">
    <property type="entry name" value="Ala_racemase"/>
    <property type="match status" value="1"/>
</dbReference>
<dbReference type="InterPro" id="IPR001608">
    <property type="entry name" value="Ala_racemase_N"/>
</dbReference>
<dbReference type="Pfam" id="PF01168">
    <property type="entry name" value="Ala_racemase_N"/>
    <property type="match status" value="1"/>
</dbReference>
<dbReference type="PRINTS" id="PR00992">
    <property type="entry name" value="ALARACEMASE"/>
</dbReference>
<dbReference type="Gene3D" id="2.40.37.10">
    <property type="entry name" value="Lyase, Ornithine Decarboxylase, Chain A, domain 1"/>
    <property type="match status" value="1"/>
</dbReference>
<keyword evidence="7" id="KW-1185">Reference proteome</keyword>
<dbReference type="SMART" id="SM01005">
    <property type="entry name" value="Ala_racemase_C"/>
    <property type="match status" value="1"/>
</dbReference>
<reference evidence="7" key="1">
    <citation type="journal article" date="2019" name="Int. J. Syst. Evol. Microbiol.">
        <title>The Global Catalogue of Microorganisms (GCM) 10K type strain sequencing project: providing services to taxonomists for standard genome sequencing and annotation.</title>
        <authorList>
            <consortium name="The Broad Institute Genomics Platform"/>
            <consortium name="The Broad Institute Genome Sequencing Center for Infectious Disease"/>
            <person name="Wu L."/>
            <person name="Ma J."/>
        </authorList>
    </citation>
    <scope>NUCLEOTIDE SEQUENCE [LARGE SCALE GENOMIC DNA]</scope>
    <source>
        <strain evidence="7">CCUG 53762</strain>
    </source>
</reference>
<dbReference type="Gene3D" id="3.20.20.10">
    <property type="entry name" value="Alanine racemase"/>
    <property type="match status" value="1"/>
</dbReference>
<comment type="function">
    <text evidence="4">Catalyzes the interconversion of L-alanine and D-alanine. May also act on other amino acids.</text>
</comment>
<dbReference type="InterPro" id="IPR035911">
    <property type="entry name" value="MurE/MurF_N"/>
</dbReference>
<dbReference type="InterPro" id="IPR009006">
    <property type="entry name" value="Ala_racemase/Decarboxylase_C"/>
</dbReference>
<dbReference type="GO" id="GO:0016874">
    <property type="term" value="F:ligase activity"/>
    <property type="evidence" value="ECO:0007669"/>
    <property type="project" value="UniProtKB-KW"/>
</dbReference>
<dbReference type="SUPFAM" id="SSF53244">
    <property type="entry name" value="MurD-like peptide ligases, peptide-binding domain"/>
    <property type="match status" value="1"/>
</dbReference>
<dbReference type="Gene3D" id="3.90.190.20">
    <property type="entry name" value="Mur ligase, C-terminal domain"/>
    <property type="match status" value="1"/>
</dbReference>
<dbReference type="InterPro" id="IPR029066">
    <property type="entry name" value="PLP-binding_barrel"/>
</dbReference>
<comment type="catalytic activity">
    <reaction evidence="4">
        <text>L-alanine = D-alanine</text>
        <dbReference type="Rhea" id="RHEA:20249"/>
        <dbReference type="ChEBI" id="CHEBI:57416"/>
        <dbReference type="ChEBI" id="CHEBI:57972"/>
        <dbReference type="EC" id="5.1.1.1"/>
    </reaction>
</comment>
<evidence type="ECO:0000256" key="4">
    <source>
        <dbReference type="HAMAP-Rule" id="MF_01201"/>
    </source>
</evidence>
<dbReference type="SUPFAM" id="SSF63418">
    <property type="entry name" value="MurE/MurF N-terminal domain"/>
    <property type="match status" value="1"/>
</dbReference>
<evidence type="ECO:0000256" key="1">
    <source>
        <dbReference type="ARBA" id="ARBA00001933"/>
    </source>
</evidence>
<feature type="active site" description="Proton acceptor; specific for L-alanine" evidence="4">
    <location>
        <position position="713"/>
    </location>
</feature>
<sequence length="818" mass="93096">MAEHNYTISQIANLVGNQNFLSQPDQIIVNLLTDSRKVINASHSLFFALKGRKNSHQYIQNLYQQGVRAFVYYDRQFDIAAFPDANFIYSENPVKALQLLSIQHRKQFDFPVIGITGSNGKTIVKEWLYQLLAKDYAIVRSPKSYNSQIGVPLSVWKMSNSYNMALFEAGISEPNEMENLQKVILPTIGIFTNIGSSHDEGFADTTQKIKEKFKLFKESEILICNKRFEQYAFQHTKVITWSKSDPKADLFVNDIREIENNTRISAVFRTNEINISIPFNDKAAVENAITCWLILLELGVDNESIQNRMLRLQPVTMRLEMKSGVNNCSVIDDSYNSDLSSLEIALDFLAHQKQHEKKTLILSDIQQSGLSAEELYKKVADLLESKEIDRLIGIGNEISQYKALFSPSARFYNHTDTFIQNFKTADFRNETILIKGARDFGFERISKALSQQVHETVLEINLNAMEHNLNYYRSKLAPGVKLMTMVKAFGYGSGSFEIANLLQFNHVDYLAVAYADEGVTLRQNGITLPIMVMSPESSSIEAIVMHHLEPEIFSYEVLTAFTEYLKDKNIKNYPIHLKVDTGMHRLGFMPDDVDELVDYLLLNHHVKIQSVFSHLVGSESAQHDDFTKQQISLFKAFTTKLEDNLKYTFIKHICNTSAITRWPEAQFDMVRLGIGLYGVDNFTDDDKNLEHVATLKTTVSQIKQLKKGETVGYGRKGVMFHDGKTATVKIGYADGYLRALGNGIGTMLINNQEVSTVGNICMDMCMLDVTDKNVQVGDEVIIFDSQKSLYKMAEKLNTIPYEVLTNVSQRVKRVYYYE</sequence>
<dbReference type="NCBIfam" id="TIGR00492">
    <property type="entry name" value="alr"/>
    <property type="match status" value="1"/>
</dbReference>
<dbReference type="NCBIfam" id="NF008897">
    <property type="entry name" value="PRK11930.1"/>
    <property type="match status" value="1"/>
</dbReference>
<feature type="modified residue" description="N6-(pyridoxal phosphate)lysine" evidence="4">
    <location>
        <position position="487"/>
    </location>
</feature>
<evidence type="ECO:0000259" key="5">
    <source>
        <dbReference type="SMART" id="SM01005"/>
    </source>
</evidence>
<comment type="pathway">
    <text evidence="4">Amino-acid biosynthesis; D-alanine biosynthesis; D-alanine from L-alanine: step 1/1.</text>
</comment>
<evidence type="ECO:0000256" key="2">
    <source>
        <dbReference type="ARBA" id="ARBA00022898"/>
    </source>
</evidence>
<dbReference type="InterPro" id="IPR011079">
    <property type="entry name" value="Ala_racemase_C"/>
</dbReference>
<dbReference type="Gene3D" id="3.40.1390.10">
    <property type="entry name" value="MurE/MurF, N-terminal domain"/>
    <property type="match status" value="1"/>
</dbReference>
<gene>
    <name evidence="6" type="ORF">ACFSAH_16025</name>
</gene>